<sequence length="95" mass="10530">MMLNGSADPGKADQDELARKLGIVYLNRDGKDSREEDDPKRNGSRSLVTKAWMEKKTGTNRELERLQWGFVDQVVESSTGAGIRTGKGKCLSESQ</sequence>
<proteinExistence type="predicted"/>
<name>A0A822ZLH3_NELNU</name>
<feature type="region of interest" description="Disordered" evidence="1">
    <location>
        <begin position="28"/>
        <end position="53"/>
    </location>
</feature>
<comment type="caution">
    <text evidence="2">The sequence shown here is derived from an EMBL/GenBank/DDBJ whole genome shotgun (WGS) entry which is preliminary data.</text>
</comment>
<keyword evidence="3" id="KW-1185">Reference proteome</keyword>
<reference evidence="2 3" key="1">
    <citation type="journal article" date="2020" name="Mol. Biol. Evol.">
        <title>Distinct Expression and Methylation Patterns for Genes with Different Fates following a Single Whole-Genome Duplication in Flowering Plants.</title>
        <authorList>
            <person name="Shi T."/>
            <person name="Rahmani R.S."/>
            <person name="Gugger P.F."/>
            <person name="Wang M."/>
            <person name="Li H."/>
            <person name="Zhang Y."/>
            <person name="Li Z."/>
            <person name="Wang Q."/>
            <person name="Van de Peer Y."/>
            <person name="Marchal K."/>
            <person name="Chen J."/>
        </authorList>
    </citation>
    <scope>NUCLEOTIDE SEQUENCE [LARGE SCALE GENOMIC DNA]</scope>
    <source>
        <tissue evidence="2">Leaf</tissue>
    </source>
</reference>
<organism evidence="2 3">
    <name type="scientific">Nelumbo nucifera</name>
    <name type="common">Sacred lotus</name>
    <dbReference type="NCBI Taxonomy" id="4432"/>
    <lineage>
        <taxon>Eukaryota</taxon>
        <taxon>Viridiplantae</taxon>
        <taxon>Streptophyta</taxon>
        <taxon>Embryophyta</taxon>
        <taxon>Tracheophyta</taxon>
        <taxon>Spermatophyta</taxon>
        <taxon>Magnoliopsida</taxon>
        <taxon>Proteales</taxon>
        <taxon>Nelumbonaceae</taxon>
        <taxon>Nelumbo</taxon>
    </lineage>
</organism>
<evidence type="ECO:0000256" key="1">
    <source>
        <dbReference type="SAM" id="MobiDB-lite"/>
    </source>
</evidence>
<accession>A0A822ZLH3</accession>
<dbReference type="EMBL" id="DUZY01000006">
    <property type="protein sequence ID" value="DAD42598.1"/>
    <property type="molecule type" value="Genomic_DNA"/>
</dbReference>
<gene>
    <name evidence="2" type="ORF">HUJ06_000828</name>
</gene>
<evidence type="ECO:0000313" key="3">
    <source>
        <dbReference type="Proteomes" id="UP000607653"/>
    </source>
</evidence>
<protein>
    <submittedName>
        <fullName evidence="2">Uncharacterized protein</fullName>
    </submittedName>
</protein>
<feature type="compositionally biased region" description="Basic and acidic residues" evidence="1">
    <location>
        <begin position="28"/>
        <end position="41"/>
    </location>
</feature>
<dbReference type="Proteomes" id="UP000607653">
    <property type="component" value="Unassembled WGS sequence"/>
</dbReference>
<evidence type="ECO:0000313" key="2">
    <source>
        <dbReference type="EMBL" id="DAD42598.1"/>
    </source>
</evidence>
<dbReference type="AlphaFoldDB" id="A0A822ZLH3"/>